<evidence type="ECO:0000313" key="2">
    <source>
        <dbReference type="EMBL" id="ASN81868.1"/>
    </source>
</evidence>
<evidence type="ECO:0008006" key="4">
    <source>
        <dbReference type="Google" id="ProtNLM"/>
    </source>
</evidence>
<dbReference type="EMBL" id="CP021081">
    <property type="protein sequence ID" value="ASN81868.1"/>
    <property type="molecule type" value="Genomic_DNA"/>
</dbReference>
<name>A0A221SYX9_9DEIO</name>
<dbReference type="AlphaFoldDB" id="A0A221SYX9"/>
<dbReference type="Pfam" id="PF06078">
    <property type="entry name" value="DUF937"/>
    <property type="match status" value="2"/>
</dbReference>
<proteinExistence type="predicted"/>
<feature type="compositionally biased region" description="Low complexity" evidence="1">
    <location>
        <begin position="536"/>
        <end position="547"/>
    </location>
</feature>
<evidence type="ECO:0000313" key="3">
    <source>
        <dbReference type="Proteomes" id="UP000259030"/>
    </source>
</evidence>
<accession>A0A221SYX9</accession>
<feature type="compositionally biased region" description="Low complexity" evidence="1">
    <location>
        <begin position="554"/>
        <end position="589"/>
    </location>
</feature>
<keyword evidence="3" id="KW-1185">Reference proteome</keyword>
<dbReference type="InterPro" id="IPR009282">
    <property type="entry name" value="DUF937"/>
</dbReference>
<feature type="region of interest" description="Disordered" evidence="1">
    <location>
        <begin position="380"/>
        <end position="403"/>
    </location>
</feature>
<feature type="region of interest" description="Disordered" evidence="1">
    <location>
        <begin position="459"/>
        <end position="480"/>
    </location>
</feature>
<feature type="compositionally biased region" description="Low complexity" evidence="1">
    <location>
        <begin position="393"/>
        <end position="403"/>
    </location>
</feature>
<evidence type="ECO:0000256" key="1">
    <source>
        <dbReference type="SAM" id="MobiDB-lite"/>
    </source>
</evidence>
<sequence length="772" mass="76154">MNITELMQSYFGAAAAGPLARASGLDAQAAQRALSVALPMQVDALADHAATPQGQAQIADAMQNLPAFGSVQDALDSADGASNLERAGELLSPALLGGRGGVILNAVTGQASSASPDSLQKLLNMALPLLLSFLAQRGLSAAALTEVKGTLGTLDLSSTQATPSAAAVGTSAGLGAVTGAAGLTAGGLLDLLKAEFSGANADRIAGAAGFGGGGQRATMAALPLLLGALSTRGRTEAGASEVLSMARGFTGLTDSGGHLNLGFLDNNAETTRVEGQGRGLLGSLFGNVDELTGRLGSALGSSGSNASRLLSLLAPLLLSVLGSRAGAANLGAGGLSGLLGGLAPLLPGLLPAGMSGLSSLLGTPAATTTTVAATPTRVETPVTPVAPTPAPRPVATATTSTTTVTPKRGGIPWWLIPLLLLLLLGGCWLLRPQNNEASEGTTPAATEQAASILVTNPTSDANLPPEPFTMSGTGPAGTSLRIEDQGQEVATASVDDSGNWSAELPAPTVGEHTYSVIGGENVRSEFKVNVTDDAADTGTGTGDAATDSTEEGSADTPTDGDAATTDDTTGADTSTDAATGTDTAATSPATGTFAISEPAADATLAAGGFTLRGTGTPGESLQVLEDGTSLGNVTVGDDGSWSLDVPSPAAGAHTYAVQGPDGTELGSVSATIGEAEAGATAASCTDEYSLSITDGQTVSEPFRFGGKGSGEGYTVTVKRGDRTIGTKDIALDATCGWSYQSKPGAGTITYEVRPLGDAAAEPLSAVNLTVDQ</sequence>
<dbReference type="InterPro" id="IPR013783">
    <property type="entry name" value="Ig-like_fold"/>
</dbReference>
<dbReference type="RefSeq" id="WP_027464226.1">
    <property type="nucleotide sequence ID" value="NZ_CP021081.1"/>
</dbReference>
<dbReference type="Gene3D" id="2.60.40.10">
    <property type="entry name" value="Immunoglobulins"/>
    <property type="match status" value="2"/>
</dbReference>
<dbReference type="STRING" id="317577.GCA_000419625_01224"/>
<dbReference type="Proteomes" id="UP000259030">
    <property type="component" value="Chromosome"/>
</dbReference>
<reference evidence="2 3" key="1">
    <citation type="submission" date="2017-05" db="EMBL/GenBank/DDBJ databases">
        <title>The complete genome sequence of Deinococcus ficus isolated from the rhizosphere of the Ficus religiosa L. in Taiwan.</title>
        <authorList>
            <person name="Wu K.-M."/>
            <person name="Liao T.-L."/>
            <person name="Liu Y.-M."/>
            <person name="Young C.-C."/>
            <person name="Tsai S.-F."/>
        </authorList>
    </citation>
    <scope>NUCLEOTIDE SEQUENCE [LARGE SCALE GENOMIC DNA]</scope>
    <source>
        <strain evidence="2 3">CC-FR2-10</strain>
    </source>
</reference>
<gene>
    <name evidence="2" type="ORF">DFI_13495</name>
</gene>
<feature type="region of interest" description="Disordered" evidence="1">
    <location>
        <begin position="529"/>
        <end position="589"/>
    </location>
</feature>
<organism evidence="2 3">
    <name type="scientific">Deinococcus ficus</name>
    <dbReference type="NCBI Taxonomy" id="317577"/>
    <lineage>
        <taxon>Bacteria</taxon>
        <taxon>Thermotogati</taxon>
        <taxon>Deinococcota</taxon>
        <taxon>Deinococci</taxon>
        <taxon>Deinococcales</taxon>
        <taxon>Deinococcaceae</taxon>
        <taxon>Deinococcus</taxon>
    </lineage>
</organism>
<dbReference type="KEGG" id="dfc:DFI_13495"/>
<protein>
    <recommendedName>
        <fullName evidence="4">Bacterial Ig domain-containing protein</fullName>
    </recommendedName>
</protein>